<dbReference type="EMBL" id="CM035437">
    <property type="protein sequence ID" value="KAH7287824.1"/>
    <property type="molecule type" value="Genomic_DNA"/>
</dbReference>
<dbReference type="Proteomes" id="UP000825935">
    <property type="component" value="Chromosome 32"/>
</dbReference>
<evidence type="ECO:0000313" key="1">
    <source>
        <dbReference type="EMBL" id="KAH7287824.1"/>
    </source>
</evidence>
<protein>
    <submittedName>
        <fullName evidence="1">Uncharacterized protein</fullName>
    </submittedName>
</protein>
<gene>
    <name evidence="1" type="ORF">KP509_32G076700</name>
</gene>
<dbReference type="AlphaFoldDB" id="A0A8T2QW44"/>
<evidence type="ECO:0000313" key="2">
    <source>
        <dbReference type="Proteomes" id="UP000825935"/>
    </source>
</evidence>
<keyword evidence="2" id="KW-1185">Reference proteome</keyword>
<reference evidence="1" key="1">
    <citation type="submission" date="2021-08" db="EMBL/GenBank/DDBJ databases">
        <title>WGS assembly of Ceratopteris richardii.</title>
        <authorList>
            <person name="Marchant D.B."/>
            <person name="Chen G."/>
            <person name="Jenkins J."/>
            <person name="Shu S."/>
            <person name="Leebens-Mack J."/>
            <person name="Grimwood J."/>
            <person name="Schmutz J."/>
            <person name="Soltis P."/>
            <person name="Soltis D."/>
            <person name="Chen Z.-H."/>
        </authorList>
    </citation>
    <scope>NUCLEOTIDE SEQUENCE</scope>
    <source>
        <strain evidence="1">Whitten #5841</strain>
        <tissue evidence="1">Leaf</tissue>
    </source>
</reference>
<sequence>MCTEKERHGGGGARKRQRTSGGFCGLRVVELRNCGVMKLHRQSRRATDHCEEILTY</sequence>
<accession>A0A8T2QW44</accession>
<proteinExistence type="predicted"/>
<name>A0A8T2QW44_CERRI</name>
<comment type="caution">
    <text evidence="1">The sequence shown here is derived from an EMBL/GenBank/DDBJ whole genome shotgun (WGS) entry which is preliminary data.</text>
</comment>
<organism evidence="1 2">
    <name type="scientific">Ceratopteris richardii</name>
    <name type="common">Triangle waterfern</name>
    <dbReference type="NCBI Taxonomy" id="49495"/>
    <lineage>
        <taxon>Eukaryota</taxon>
        <taxon>Viridiplantae</taxon>
        <taxon>Streptophyta</taxon>
        <taxon>Embryophyta</taxon>
        <taxon>Tracheophyta</taxon>
        <taxon>Polypodiopsida</taxon>
        <taxon>Polypodiidae</taxon>
        <taxon>Polypodiales</taxon>
        <taxon>Pteridineae</taxon>
        <taxon>Pteridaceae</taxon>
        <taxon>Parkerioideae</taxon>
        <taxon>Ceratopteris</taxon>
    </lineage>
</organism>